<keyword evidence="3" id="KW-0812">Transmembrane</keyword>
<evidence type="ECO:0000256" key="7">
    <source>
        <dbReference type="SAM" id="SignalP"/>
    </source>
</evidence>
<comment type="subcellular location">
    <subcellularLocation>
        <location evidence="1">Membrane</location>
        <topology evidence="1">Multi-pass membrane protein</topology>
    </subcellularLocation>
</comment>
<feature type="chain" id="PRO_5046738878" evidence="7">
    <location>
        <begin position="30"/>
        <end position="178"/>
    </location>
</feature>
<organism evidence="8 9">
    <name type="scientific">Lepraria finkii</name>
    <dbReference type="NCBI Taxonomy" id="1340010"/>
    <lineage>
        <taxon>Eukaryota</taxon>
        <taxon>Fungi</taxon>
        <taxon>Dikarya</taxon>
        <taxon>Ascomycota</taxon>
        <taxon>Pezizomycotina</taxon>
        <taxon>Lecanoromycetes</taxon>
        <taxon>OSLEUM clade</taxon>
        <taxon>Lecanoromycetidae</taxon>
        <taxon>Lecanorales</taxon>
        <taxon>Lecanorineae</taxon>
        <taxon>Stereocaulaceae</taxon>
        <taxon>Lepraria</taxon>
    </lineage>
</organism>
<keyword evidence="4" id="KW-1133">Transmembrane helix</keyword>
<accession>A0ABR4BBK4</accession>
<keyword evidence="5" id="KW-0472">Membrane</keyword>
<evidence type="ECO:0000313" key="8">
    <source>
        <dbReference type="EMBL" id="KAL2055035.1"/>
    </source>
</evidence>
<dbReference type="PANTHER" id="PTHR11266">
    <property type="entry name" value="PEROXISOMAL MEMBRANE PROTEIN 2, PXMP2 MPV17"/>
    <property type="match status" value="1"/>
</dbReference>
<protein>
    <submittedName>
        <fullName evidence="8">Uncharacterized protein</fullName>
    </submittedName>
</protein>
<keyword evidence="7" id="KW-0732">Signal</keyword>
<dbReference type="Proteomes" id="UP001590951">
    <property type="component" value="Unassembled WGS sequence"/>
</dbReference>
<dbReference type="InterPro" id="IPR007248">
    <property type="entry name" value="Mpv17_PMP22"/>
</dbReference>
<dbReference type="Pfam" id="PF04117">
    <property type="entry name" value="Mpv17_PMP22"/>
    <property type="match status" value="1"/>
</dbReference>
<keyword evidence="9" id="KW-1185">Reference proteome</keyword>
<comment type="caution">
    <text evidence="8">The sequence shown here is derived from an EMBL/GenBank/DDBJ whole genome shotgun (WGS) entry which is preliminary data.</text>
</comment>
<proteinExistence type="inferred from homology"/>
<evidence type="ECO:0000256" key="4">
    <source>
        <dbReference type="ARBA" id="ARBA00022989"/>
    </source>
</evidence>
<name>A0ABR4BBK4_9LECA</name>
<comment type="similarity">
    <text evidence="2 6">Belongs to the peroxisomal membrane protein PXMP2/4 family.</text>
</comment>
<reference evidence="8 9" key="1">
    <citation type="submission" date="2024-09" db="EMBL/GenBank/DDBJ databases">
        <title>Rethinking Asexuality: The Enigmatic Case of Functional Sexual Genes in Lepraria (Stereocaulaceae).</title>
        <authorList>
            <person name="Doellman M."/>
            <person name="Sun Y."/>
            <person name="Barcenas-Pena A."/>
            <person name="Lumbsch H.T."/>
            <person name="Grewe F."/>
        </authorList>
    </citation>
    <scope>NUCLEOTIDE SEQUENCE [LARGE SCALE GENOMIC DNA]</scope>
    <source>
        <strain evidence="8 9">Grewe 0041</strain>
    </source>
</reference>
<sequence length="178" mass="19626">MVSPILVATLQSTFLTLCSLLIACFFTKADPPPNIPALLIFTLLSTPPNFLWQQWMESKFPGYKVQKVEVDDDGKGVEVEEKLNVRNTLVKFGLDQTVGAVVNVGAYIGGTRLLRGVPAVTCWDAVKEQMWPIMKAGYKLWPAVNFIQHVFIPVEKKTVVGSLVGLGWGVYLALFAAQ</sequence>
<evidence type="ECO:0000313" key="9">
    <source>
        <dbReference type="Proteomes" id="UP001590951"/>
    </source>
</evidence>
<dbReference type="EMBL" id="JBHFEH010000013">
    <property type="protein sequence ID" value="KAL2055035.1"/>
    <property type="molecule type" value="Genomic_DNA"/>
</dbReference>
<evidence type="ECO:0000256" key="5">
    <source>
        <dbReference type="ARBA" id="ARBA00023136"/>
    </source>
</evidence>
<evidence type="ECO:0000256" key="6">
    <source>
        <dbReference type="RuleBase" id="RU363053"/>
    </source>
</evidence>
<evidence type="ECO:0000256" key="3">
    <source>
        <dbReference type="ARBA" id="ARBA00022692"/>
    </source>
</evidence>
<dbReference type="PANTHER" id="PTHR11266:SF80">
    <property type="entry name" value="PEROXISOMAL MEMBRANE PROTEIN 2"/>
    <property type="match status" value="1"/>
</dbReference>
<gene>
    <name evidence="8" type="ORF">ABVK25_004857</name>
</gene>
<feature type="signal peptide" evidence="7">
    <location>
        <begin position="1"/>
        <end position="29"/>
    </location>
</feature>
<evidence type="ECO:0000256" key="1">
    <source>
        <dbReference type="ARBA" id="ARBA00004141"/>
    </source>
</evidence>
<evidence type="ECO:0000256" key="2">
    <source>
        <dbReference type="ARBA" id="ARBA00006824"/>
    </source>
</evidence>